<name>A0A835XVA3_9CHLO</name>
<evidence type="ECO:0000313" key="1">
    <source>
        <dbReference type="EMBL" id="KAG2490439.1"/>
    </source>
</evidence>
<protein>
    <submittedName>
        <fullName evidence="1">Uncharacterized protein</fullName>
    </submittedName>
</protein>
<gene>
    <name evidence="1" type="ORF">HYH03_011075</name>
</gene>
<proteinExistence type="predicted"/>
<reference evidence="1" key="1">
    <citation type="journal article" date="2020" name="bioRxiv">
        <title>Comparative genomics of Chlamydomonas.</title>
        <authorList>
            <person name="Craig R.J."/>
            <person name="Hasan A.R."/>
            <person name="Ness R.W."/>
            <person name="Keightley P.D."/>
        </authorList>
    </citation>
    <scope>NUCLEOTIDE SEQUENCE</scope>
    <source>
        <strain evidence="1">CCAP 11/70</strain>
    </source>
</reference>
<evidence type="ECO:0000313" key="2">
    <source>
        <dbReference type="Proteomes" id="UP000612055"/>
    </source>
</evidence>
<dbReference type="AlphaFoldDB" id="A0A835XVA3"/>
<accession>A0A835XVA3</accession>
<dbReference type="EMBL" id="JAEHOE010000061">
    <property type="protein sequence ID" value="KAG2490439.1"/>
    <property type="molecule type" value="Genomic_DNA"/>
</dbReference>
<comment type="caution">
    <text evidence="1">The sequence shown here is derived from an EMBL/GenBank/DDBJ whole genome shotgun (WGS) entry which is preliminary data.</text>
</comment>
<sequence length="320" mass="35809">MPTSVHETEDLAYTEAERGDLAQRAQRTLDRNTLIAYEKQLRKFSKHCKARCVDEDGLRGESLAAEAARFMKLLGETAKQQRECSYVGVQRVGRVGLSTIEQARKALVHHDQTRRLAKGWESDLELARSEVFNAECKVARQHAIGADERPAGDLLAATAHDTYTPEQHRRMGAFLARGTASRVQLRWGQLVLAQVQLAILLLHACLGRASDALNLRLCDLAAPATTTLLSQWPMRRMMSSITLHHANQHLEAVEWLAEVAVQDLLELADTAPGNPIVTRLQGNALWQRLRTFYKDPRDALLQNKLQSMPDVIFRAAQAPV</sequence>
<organism evidence="1 2">
    <name type="scientific">Edaphochlamys debaryana</name>
    <dbReference type="NCBI Taxonomy" id="47281"/>
    <lineage>
        <taxon>Eukaryota</taxon>
        <taxon>Viridiplantae</taxon>
        <taxon>Chlorophyta</taxon>
        <taxon>core chlorophytes</taxon>
        <taxon>Chlorophyceae</taxon>
        <taxon>CS clade</taxon>
        <taxon>Chlamydomonadales</taxon>
        <taxon>Chlamydomonadales incertae sedis</taxon>
        <taxon>Edaphochlamys</taxon>
    </lineage>
</organism>
<keyword evidence="2" id="KW-1185">Reference proteome</keyword>
<dbReference type="Proteomes" id="UP000612055">
    <property type="component" value="Unassembled WGS sequence"/>
</dbReference>